<keyword evidence="3" id="KW-0934">Plastid</keyword>
<organism evidence="3">
    <name type="scientific">Lympha mucosa</name>
    <dbReference type="NCBI Taxonomy" id="2045360"/>
    <lineage>
        <taxon>Eukaryota</taxon>
        <taxon>Rhodophyta</taxon>
        <taxon>Florideophyceae</taxon>
        <taxon>Nemaliophycidae</taxon>
        <taxon>Batrachospermales</taxon>
        <taxon>Batrachospermaceae</taxon>
        <taxon>Lympha</taxon>
    </lineage>
</organism>
<name>A0A6B9VPH5_9FLOR</name>
<dbReference type="GO" id="GO:0017006">
    <property type="term" value="P:protein-tetrapyrrole linkage"/>
    <property type="evidence" value="ECO:0007669"/>
    <property type="project" value="UniProtKB-UniRule"/>
</dbReference>
<dbReference type="InterPro" id="IPR018536">
    <property type="entry name" value="CpcS/CpeS"/>
</dbReference>
<evidence type="ECO:0000313" key="3">
    <source>
        <dbReference type="EMBL" id="QHO64189.1"/>
    </source>
</evidence>
<dbReference type="HAMAP" id="MF_01459">
    <property type="entry name" value="Chrphore_lyase_CpxS"/>
    <property type="match status" value="1"/>
</dbReference>
<protein>
    <recommendedName>
        <fullName evidence="2">Chromophore lyase CpcS/CpeS</fullName>
        <ecNumber evidence="2">4.-.-.-</ecNumber>
    </recommendedName>
</protein>
<dbReference type="InterPro" id="IPR012674">
    <property type="entry name" value="Calycin"/>
</dbReference>
<comment type="similarity">
    <text evidence="2">Belongs to the CpcS/CpeS biliprotein lyase family.</text>
</comment>
<evidence type="ECO:0000256" key="1">
    <source>
        <dbReference type="ARBA" id="ARBA00023239"/>
    </source>
</evidence>
<proteinExistence type="inferred from homology"/>
<dbReference type="GO" id="GO:0016829">
    <property type="term" value="F:lyase activity"/>
    <property type="evidence" value="ECO:0007669"/>
    <property type="project" value="UniProtKB-KW"/>
</dbReference>
<evidence type="ECO:0000256" key="2">
    <source>
        <dbReference type="HAMAP-Rule" id="MF_01459"/>
    </source>
</evidence>
<dbReference type="Pfam" id="PF09367">
    <property type="entry name" value="CpeS"/>
    <property type="match status" value="1"/>
</dbReference>
<dbReference type="AlphaFoldDB" id="A0A6B9VPH5"/>
<gene>
    <name evidence="2 3" type="primary">cpcS</name>
</gene>
<sequence length="158" mass="18821">MNISNFFTLNKGKWVVQRTLYNIENKDIYNHNYDIKINFPLDSYAFREKKKLDRVLELTLFINNTLNQDISSLMIEKMNEKHNRGNIKKFLKMNNITYNFILHSNSVNYISLINQIGQLTIFEKVWFVNSNLRLSISLIKKKNKYLLTSFTSEIKINS</sequence>
<keyword evidence="1 2" id="KW-0456">Lyase</keyword>
<reference evidence="3" key="1">
    <citation type="journal article" date="2020" name="J. Phycol.">
        <title>Relative expression analysis of light-harvesting genes in the freshwater alga Lympha mucosa (Batrachospermales, Rhodophyta).</title>
        <authorList>
            <person name="Evans J.R."/>
            <person name="Vis M.L."/>
        </authorList>
    </citation>
    <scope>NUCLEOTIDE SEQUENCE</scope>
</reference>
<geneLocation type="plastid" evidence="3"/>
<dbReference type="Gene3D" id="2.40.128.20">
    <property type="match status" value="1"/>
</dbReference>
<comment type="function">
    <text evidence="2">Covalently attaches a chromophore to Cys residue(s) of phycobiliproteins.</text>
</comment>
<dbReference type="EC" id="4.-.-.-" evidence="2"/>
<accession>A0A6B9VPH5</accession>
<dbReference type="EMBL" id="MN509464">
    <property type="protein sequence ID" value="QHO64189.1"/>
    <property type="molecule type" value="Genomic_DNA"/>
</dbReference>